<dbReference type="Pfam" id="PF20101">
    <property type="entry name" value="DUF6491"/>
    <property type="match status" value="1"/>
</dbReference>
<keyword evidence="3" id="KW-1185">Reference proteome</keyword>
<dbReference type="KEGG" id="lab:LA76x_2782"/>
<proteinExistence type="predicted"/>
<dbReference type="OrthoDB" id="6025706at2"/>
<accession>A0A0S2FBL2</accession>
<dbReference type="PATRIC" id="fig|84531.7.peg.1819"/>
<evidence type="ECO:0000313" key="3">
    <source>
        <dbReference type="Proteomes" id="UP000060787"/>
    </source>
</evidence>
<protein>
    <recommendedName>
        <fullName evidence="4">Secreted protein</fullName>
    </recommendedName>
</protein>
<dbReference type="KEGG" id="laq:GLA29479_1848"/>
<dbReference type="Proteomes" id="UP000060787">
    <property type="component" value="Chromosome"/>
</dbReference>
<dbReference type="RefSeq" id="WP_057918106.1">
    <property type="nucleotide sequence ID" value="NZ_CP011129.1"/>
</dbReference>
<feature type="chain" id="PRO_5009798135" description="Secreted protein" evidence="1">
    <location>
        <begin position="23"/>
        <end position="116"/>
    </location>
</feature>
<dbReference type="InterPro" id="IPR045500">
    <property type="entry name" value="DUF6491"/>
</dbReference>
<gene>
    <name evidence="2" type="ORF">LA76x_2782</name>
</gene>
<evidence type="ECO:0000256" key="1">
    <source>
        <dbReference type="SAM" id="SignalP"/>
    </source>
</evidence>
<evidence type="ECO:0008006" key="4">
    <source>
        <dbReference type="Google" id="ProtNLM"/>
    </source>
</evidence>
<keyword evidence="1" id="KW-0732">Signal</keyword>
<dbReference type="AlphaFoldDB" id="A0A0S2FBL2"/>
<name>A0A0S2FBL2_LYSAN</name>
<reference evidence="2 3" key="1">
    <citation type="journal article" date="2015" name="BMC Genomics">
        <title>Comparative genomics and metabolic profiling of the genus Lysobacter.</title>
        <authorList>
            <person name="de Bruijn I."/>
            <person name="Cheng X."/>
            <person name="de Jager V."/>
            <person name="Exposito R.G."/>
            <person name="Watrous J."/>
            <person name="Patel N."/>
            <person name="Postma J."/>
            <person name="Dorrestein P.C."/>
            <person name="Kobayashi D."/>
            <person name="Raaijmakers J.M."/>
        </authorList>
    </citation>
    <scope>NUCLEOTIDE SEQUENCE [LARGE SCALE GENOMIC DNA]</scope>
    <source>
        <strain evidence="2 3">76</strain>
    </source>
</reference>
<dbReference type="EMBL" id="CP011129">
    <property type="protein sequence ID" value="ALN80912.1"/>
    <property type="molecule type" value="Genomic_DNA"/>
</dbReference>
<organism evidence="2 3">
    <name type="scientific">Lysobacter antibioticus</name>
    <dbReference type="NCBI Taxonomy" id="84531"/>
    <lineage>
        <taxon>Bacteria</taxon>
        <taxon>Pseudomonadati</taxon>
        <taxon>Pseudomonadota</taxon>
        <taxon>Gammaproteobacteria</taxon>
        <taxon>Lysobacterales</taxon>
        <taxon>Lysobacteraceae</taxon>
        <taxon>Lysobacter</taxon>
    </lineage>
</organism>
<sequence length="116" mass="12808">MLPLSRTALATLLCLSASVAFADPIDACVDLSAEAQLSRVGEKAVLVKDADNYYRLNVRKGCYDLSFTPKLVVSAEKTKGRICPSGTRVKTQRDFCDIESVEKIDETAFKGYRRAR</sequence>
<feature type="signal peptide" evidence="1">
    <location>
        <begin position="1"/>
        <end position="22"/>
    </location>
</feature>
<evidence type="ECO:0000313" key="2">
    <source>
        <dbReference type="EMBL" id="ALN80912.1"/>
    </source>
</evidence>